<evidence type="ECO:0000313" key="7">
    <source>
        <dbReference type="EMBL" id="KAH7038133.1"/>
    </source>
</evidence>
<dbReference type="EMBL" id="JAGTJQ010000002">
    <property type="protein sequence ID" value="KAH7038133.1"/>
    <property type="molecule type" value="Genomic_DNA"/>
</dbReference>
<dbReference type="InterPro" id="IPR019787">
    <property type="entry name" value="Znf_PHD-finger"/>
</dbReference>
<proteinExistence type="predicted"/>
<dbReference type="InterPro" id="IPR001965">
    <property type="entry name" value="Znf_PHD"/>
</dbReference>
<evidence type="ECO:0000259" key="6">
    <source>
        <dbReference type="PROSITE" id="PS50016"/>
    </source>
</evidence>
<feature type="region of interest" description="Disordered" evidence="5">
    <location>
        <begin position="125"/>
        <end position="248"/>
    </location>
</feature>
<dbReference type="RefSeq" id="XP_046017254.1">
    <property type="nucleotide sequence ID" value="XM_046163329.1"/>
</dbReference>
<keyword evidence="8" id="KW-1185">Reference proteome</keyword>
<dbReference type="AlphaFoldDB" id="A0A9P8YF18"/>
<keyword evidence="1" id="KW-0479">Metal-binding</keyword>
<dbReference type="Proteomes" id="UP000756346">
    <property type="component" value="Unassembled WGS sequence"/>
</dbReference>
<comment type="caution">
    <text evidence="7">The sequence shown here is derived from an EMBL/GenBank/DDBJ whole genome shotgun (WGS) entry which is preliminary data.</text>
</comment>
<feature type="compositionally biased region" description="Low complexity" evidence="5">
    <location>
        <begin position="78"/>
        <end position="89"/>
    </location>
</feature>
<dbReference type="CDD" id="cd15534">
    <property type="entry name" value="PHD2_PHF12_Rco1"/>
    <property type="match status" value="1"/>
</dbReference>
<dbReference type="GO" id="GO:0008270">
    <property type="term" value="F:zinc ion binding"/>
    <property type="evidence" value="ECO:0007669"/>
    <property type="project" value="UniProtKB-KW"/>
</dbReference>
<dbReference type="PROSITE" id="PS50016">
    <property type="entry name" value="ZF_PHD_2"/>
    <property type="match status" value="1"/>
</dbReference>
<feature type="region of interest" description="Disordered" evidence="5">
    <location>
        <begin position="1"/>
        <end position="54"/>
    </location>
</feature>
<reference evidence="7" key="1">
    <citation type="journal article" date="2021" name="Nat. Commun.">
        <title>Genetic determinants of endophytism in the Arabidopsis root mycobiome.</title>
        <authorList>
            <person name="Mesny F."/>
            <person name="Miyauchi S."/>
            <person name="Thiergart T."/>
            <person name="Pickel B."/>
            <person name="Atanasova L."/>
            <person name="Karlsson M."/>
            <person name="Huettel B."/>
            <person name="Barry K.W."/>
            <person name="Haridas S."/>
            <person name="Chen C."/>
            <person name="Bauer D."/>
            <person name="Andreopoulos W."/>
            <person name="Pangilinan J."/>
            <person name="LaButti K."/>
            <person name="Riley R."/>
            <person name="Lipzen A."/>
            <person name="Clum A."/>
            <person name="Drula E."/>
            <person name="Henrissat B."/>
            <person name="Kohler A."/>
            <person name="Grigoriev I.V."/>
            <person name="Martin F.M."/>
            <person name="Hacquard S."/>
        </authorList>
    </citation>
    <scope>NUCLEOTIDE SEQUENCE</scope>
    <source>
        <strain evidence="7">MPI-CAGE-CH-0230</strain>
    </source>
</reference>
<dbReference type="InterPro" id="IPR013083">
    <property type="entry name" value="Znf_RING/FYVE/PHD"/>
</dbReference>
<dbReference type="GO" id="GO:0032221">
    <property type="term" value="C:Rpd3S complex"/>
    <property type="evidence" value="ECO:0007669"/>
    <property type="project" value="TreeGrafter"/>
</dbReference>
<dbReference type="PANTHER" id="PTHR47636:SF1">
    <property type="entry name" value="TRANSCRIPTIONAL REGULATORY PROTEIN RCO1"/>
    <property type="match status" value="1"/>
</dbReference>
<feature type="region of interest" description="Disordered" evidence="5">
    <location>
        <begin position="804"/>
        <end position="824"/>
    </location>
</feature>
<name>A0A9P8YF18_9PEZI</name>
<feature type="compositionally biased region" description="Basic residues" evidence="5">
    <location>
        <begin position="665"/>
        <end position="684"/>
    </location>
</feature>
<feature type="compositionally biased region" description="Basic and acidic residues" evidence="5">
    <location>
        <begin position="368"/>
        <end position="377"/>
    </location>
</feature>
<keyword evidence="2 4" id="KW-0863">Zinc-finger</keyword>
<feature type="domain" description="PHD-type" evidence="6">
    <location>
        <begin position="712"/>
        <end position="760"/>
    </location>
</feature>
<feature type="compositionally biased region" description="Polar residues" evidence="5">
    <location>
        <begin position="125"/>
        <end position="135"/>
    </location>
</feature>
<feature type="compositionally biased region" description="Low complexity" evidence="5">
    <location>
        <begin position="7"/>
        <end position="20"/>
    </location>
</feature>
<feature type="compositionally biased region" description="Polar residues" evidence="5">
    <location>
        <begin position="1084"/>
        <end position="1099"/>
    </location>
</feature>
<organism evidence="7 8">
    <name type="scientific">Microdochium trichocladiopsis</name>
    <dbReference type="NCBI Taxonomy" id="1682393"/>
    <lineage>
        <taxon>Eukaryota</taxon>
        <taxon>Fungi</taxon>
        <taxon>Dikarya</taxon>
        <taxon>Ascomycota</taxon>
        <taxon>Pezizomycotina</taxon>
        <taxon>Sordariomycetes</taxon>
        <taxon>Xylariomycetidae</taxon>
        <taxon>Xylariales</taxon>
        <taxon>Microdochiaceae</taxon>
        <taxon>Microdochium</taxon>
    </lineage>
</organism>
<dbReference type="InterPro" id="IPR011011">
    <property type="entry name" value="Znf_FYVE_PHD"/>
</dbReference>
<evidence type="ECO:0000256" key="1">
    <source>
        <dbReference type="ARBA" id="ARBA00022723"/>
    </source>
</evidence>
<feature type="region of interest" description="Disordered" evidence="5">
    <location>
        <begin position="358"/>
        <end position="548"/>
    </location>
</feature>
<protein>
    <recommendedName>
        <fullName evidence="6">PHD-type domain-containing protein</fullName>
    </recommendedName>
</protein>
<feature type="compositionally biased region" description="Low complexity" evidence="5">
    <location>
        <begin position="145"/>
        <end position="161"/>
    </location>
</feature>
<dbReference type="SMART" id="SM00249">
    <property type="entry name" value="PHD"/>
    <property type="match status" value="2"/>
</dbReference>
<sequence>MSSTNQTSSKSTRSRYSSPSAGTQNRSSVTKEQRNFMRSWLEPPVQNKPSFQDAGLMRSGVLENMAPLGTLPKANALKKTTTSKTTRSSPSPADEDFTSAPAPTVRKTTFKVMPYSQTVALATIEASSATPSRSPSVPALDMEVQQSRSQSPLSRPSHLPLVIDDGADEDYVPKKTKKPRRSTAKKLGKAASEETPGVAESTAEPTTTTRRQSARHKTRRQSSPTPPQPATFRAPSSTRDREPEDKEMADKVVELAVEEALDFHRYPTAFAIRLLYDDYQNDPHFVAMIEDIAHQRADIETLQEFTRLVKEKKKDGARNGNAYDYFVPPSDGSRASPSKAQPAPYADLLTMDMGTIKDQESDQGSEEPPNKRPKLEPTESLVMNGTGVGCSGAARPLHDTPQKAPAASAKGTPGSRKSPRKKHRSDSLSSLSSLSSIDVDELDFSTFAANTAAASGEEEDLEEDGVDAPGAAPTPAVTRQPIKPSHKKPASKKKDAAGPKPARSSNTTQHPPSSSSSDLSMPATVINDGASHQPPGTLKFPSRYGDAGELKPYERKKLLTKAKNNEALKEAIEHSFTREPLAADLSYETLPAAQTPVARAQSIVESVRSAVRTPAPGSRTTRAAKRSHDELDEQPSSPTSISIRPDLDPPSGRPSRAATPTNPRSGKRARGGLRVKTSPMKKKGTAAGVPRSSGDRPSPLGFGPPNDKDDNDDSCYACGGNGELVCCDGCSYAFHFACIDPPLNQATAGDEWYCNECTYRAYPSIGEKKGVFGSLLSLMDRKNSRAFRLPERLRDYFEGVKTGPEGEYEEVAPGGPKTSRPNRKGYTEEPFDFYRIRNTDGTAALCHMCHKAASENRALLPCSECPLNWHLDCLDPPLACPPLPRTFRCPCHADDTPRGLMAKLAPAHKLRKIKGAPVIEQAYGRGLTNNGCIEIEEDSEDENEAQYQNFGRVYRVPERGVKLDFISRVKKNRWRAPPLAVGTSDPARMNAPTVRSLEEQQAALNLAQLSQGSSDGVSNLVRAMVTQASPAVVSLMAAADAERMAAGELGELDVVALESMLAQADAIRASVTRLLAKRGHPAVQESSSQLETTTATPPTDNGAHEVKRRRSNDSAMQLD</sequence>
<dbReference type="Pfam" id="PF00628">
    <property type="entry name" value="PHD"/>
    <property type="match status" value="1"/>
</dbReference>
<feature type="compositionally biased region" description="Low complexity" evidence="5">
    <location>
        <begin position="498"/>
        <end position="524"/>
    </location>
</feature>
<feature type="region of interest" description="Disordered" evidence="5">
    <location>
        <begin position="608"/>
        <end position="707"/>
    </location>
</feature>
<feature type="region of interest" description="Disordered" evidence="5">
    <location>
        <begin position="1080"/>
        <end position="1119"/>
    </location>
</feature>
<dbReference type="Gene3D" id="3.30.40.10">
    <property type="entry name" value="Zinc/RING finger domain, C3HC4 (zinc finger)"/>
    <property type="match status" value="1"/>
</dbReference>
<feature type="compositionally biased region" description="Low complexity" evidence="5">
    <location>
        <begin position="444"/>
        <end position="455"/>
    </location>
</feature>
<feature type="region of interest" description="Disordered" evidence="5">
    <location>
        <begin position="67"/>
        <end position="106"/>
    </location>
</feature>
<keyword evidence="3" id="KW-0862">Zinc</keyword>
<dbReference type="InterPro" id="IPR052819">
    <property type="entry name" value="Chromatin_regulatory_protein"/>
</dbReference>
<dbReference type="GeneID" id="70192875"/>
<evidence type="ECO:0000256" key="3">
    <source>
        <dbReference type="ARBA" id="ARBA00022833"/>
    </source>
</evidence>
<dbReference type="PANTHER" id="PTHR47636">
    <property type="entry name" value="TRANSCRIPTIONAL REGULATORY PROTEIN RCO1"/>
    <property type="match status" value="1"/>
</dbReference>
<gene>
    <name evidence="7" type="ORF">B0I36DRAFT_75884</name>
</gene>
<dbReference type="SUPFAM" id="SSF57903">
    <property type="entry name" value="FYVE/PHD zinc finger"/>
    <property type="match status" value="2"/>
</dbReference>
<dbReference type="PROSITE" id="PS01359">
    <property type="entry name" value="ZF_PHD_1"/>
    <property type="match status" value="1"/>
</dbReference>
<dbReference type="Gene3D" id="2.30.30.1150">
    <property type="match status" value="1"/>
</dbReference>
<evidence type="ECO:0000256" key="5">
    <source>
        <dbReference type="SAM" id="MobiDB-lite"/>
    </source>
</evidence>
<evidence type="ECO:0000256" key="2">
    <source>
        <dbReference type="ARBA" id="ARBA00022771"/>
    </source>
</evidence>
<feature type="region of interest" description="Disordered" evidence="5">
    <location>
        <begin position="318"/>
        <end position="342"/>
    </location>
</feature>
<accession>A0A9P8YF18</accession>
<feature type="compositionally biased region" description="Low complexity" evidence="5">
    <location>
        <begin position="427"/>
        <end position="437"/>
    </location>
</feature>
<dbReference type="OrthoDB" id="5876363at2759"/>
<dbReference type="GO" id="GO:0006357">
    <property type="term" value="P:regulation of transcription by RNA polymerase II"/>
    <property type="evidence" value="ECO:0007669"/>
    <property type="project" value="TreeGrafter"/>
</dbReference>
<dbReference type="InterPro" id="IPR019786">
    <property type="entry name" value="Zinc_finger_PHD-type_CS"/>
</dbReference>
<feature type="compositionally biased region" description="Basic residues" evidence="5">
    <location>
        <begin position="174"/>
        <end position="188"/>
    </location>
</feature>
<feature type="compositionally biased region" description="Basic and acidic residues" evidence="5">
    <location>
        <begin position="238"/>
        <end position="248"/>
    </location>
</feature>
<evidence type="ECO:0000256" key="4">
    <source>
        <dbReference type="PROSITE-ProRule" id="PRU00146"/>
    </source>
</evidence>
<evidence type="ECO:0000313" key="8">
    <source>
        <dbReference type="Proteomes" id="UP000756346"/>
    </source>
</evidence>
<dbReference type="CDD" id="cd15535">
    <property type="entry name" value="PHD1_Rco1"/>
    <property type="match status" value="1"/>
</dbReference>
<feature type="compositionally biased region" description="Acidic residues" evidence="5">
    <location>
        <begin position="456"/>
        <end position="466"/>
    </location>
</feature>